<sequence>MLNQAPRNTEDVELDEQFLLAFEIQVLQKALPAFEEASRFARDRGLRCSVELITNADGHPELSLSATQRDDLPDSCYRLIADPASQGIVHEEFTAVNRRTRRQGARLTTLTSRSLELQLEAFFMHAFGMRLDYNVLRLDYSYEHASGL</sequence>
<dbReference type="AlphaFoldDB" id="A0A246F7X6"/>
<accession>A0A246F7X6</accession>
<evidence type="ECO:0000313" key="1">
    <source>
        <dbReference type="EMBL" id="OWP49735.1"/>
    </source>
</evidence>
<organism evidence="1 2">
    <name type="scientific">Pseudomonas nitroreducens</name>
    <dbReference type="NCBI Taxonomy" id="46680"/>
    <lineage>
        <taxon>Bacteria</taxon>
        <taxon>Pseudomonadati</taxon>
        <taxon>Pseudomonadota</taxon>
        <taxon>Gammaproteobacteria</taxon>
        <taxon>Pseudomonadales</taxon>
        <taxon>Pseudomonadaceae</taxon>
        <taxon>Pseudomonas</taxon>
    </lineage>
</organism>
<dbReference type="RefSeq" id="WP_088418286.1">
    <property type="nucleotide sequence ID" value="NZ_NJBA01000005.1"/>
</dbReference>
<evidence type="ECO:0000313" key="2">
    <source>
        <dbReference type="Proteomes" id="UP000198145"/>
    </source>
</evidence>
<reference evidence="1 2" key="1">
    <citation type="submission" date="2017-06" db="EMBL/GenBank/DDBJ databases">
        <title>Draft genome of Pseudomonas nitroreducens DF05.</title>
        <authorList>
            <person name="Iyer R."/>
        </authorList>
    </citation>
    <scope>NUCLEOTIDE SEQUENCE [LARGE SCALE GENOMIC DNA]</scope>
    <source>
        <strain evidence="1 2">DF05</strain>
    </source>
</reference>
<name>A0A246F7X6_PSENT</name>
<dbReference type="Proteomes" id="UP000198145">
    <property type="component" value="Unassembled WGS sequence"/>
</dbReference>
<proteinExistence type="predicted"/>
<dbReference type="EMBL" id="NJBA01000005">
    <property type="protein sequence ID" value="OWP49735.1"/>
    <property type="molecule type" value="Genomic_DNA"/>
</dbReference>
<comment type="caution">
    <text evidence="1">The sequence shown here is derived from an EMBL/GenBank/DDBJ whole genome shotgun (WGS) entry which is preliminary data.</text>
</comment>
<protein>
    <submittedName>
        <fullName evidence="1">Uncharacterized protein</fullName>
    </submittedName>
</protein>
<gene>
    <name evidence="1" type="ORF">CEG18_14940</name>
</gene>